<keyword evidence="3" id="KW-1185">Reference proteome</keyword>
<dbReference type="Proteomes" id="UP000662747">
    <property type="component" value="Chromosome"/>
</dbReference>
<feature type="compositionally biased region" description="Basic and acidic residues" evidence="1">
    <location>
        <begin position="187"/>
        <end position="202"/>
    </location>
</feature>
<reference evidence="2 3" key="1">
    <citation type="submission" date="2021-02" db="EMBL/GenBank/DDBJ databases">
        <title>De Novo genome assembly of isolated myxobacteria.</title>
        <authorList>
            <person name="Stevens D.C."/>
        </authorList>
    </citation>
    <scope>NUCLEOTIDE SEQUENCE [LARGE SCALE GENOMIC DNA]</scope>
    <source>
        <strain evidence="3">SCPEA02</strain>
    </source>
</reference>
<name>A0ABX7NTR9_9BACT</name>
<proteinExistence type="predicted"/>
<dbReference type="RefSeq" id="WP_206723460.1">
    <property type="nucleotide sequence ID" value="NZ_CP071090.1"/>
</dbReference>
<accession>A0ABX7NTR9</accession>
<organism evidence="2 3">
    <name type="scientific">Pyxidicoccus parkwayensis</name>
    <dbReference type="NCBI Taxonomy" id="2813578"/>
    <lineage>
        <taxon>Bacteria</taxon>
        <taxon>Pseudomonadati</taxon>
        <taxon>Myxococcota</taxon>
        <taxon>Myxococcia</taxon>
        <taxon>Myxococcales</taxon>
        <taxon>Cystobacterineae</taxon>
        <taxon>Myxococcaceae</taxon>
        <taxon>Pyxidicoccus</taxon>
    </lineage>
</organism>
<dbReference type="EMBL" id="CP071090">
    <property type="protein sequence ID" value="QSQ21883.1"/>
    <property type="molecule type" value="Genomic_DNA"/>
</dbReference>
<sequence length="211" mass="23588">MSRLERLFGRKGGPPAGSDEKPRLELAPLCEALTRRRPALERRDVEPALLRARLADFQRDYGLEPLPPPTFDMLCEPLDAEAWRRLALVTSVLEEGAVGTAVAALARMQGVEPQVREGFTSFARQARLLTLELLGQSPLRMEELARRWASALGAGFQGETEEESAQRLARLDYAKLLEEAERAKQAAEARQGKLKKLREAQDAKMANRGKW</sequence>
<evidence type="ECO:0000313" key="2">
    <source>
        <dbReference type="EMBL" id="QSQ21883.1"/>
    </source>
</evidence>
<evidence type="ECO:0000313" key="3">
    <source>
        <dbReference type="Proteomes" id="UP000662747"/>
    </source>
</evidence>
<protein>
    <submittedName>
        <fullName evidence="2">Uncharacterized protein</fullName>
    </submittedName>
</protein>
<gene>
    <name evidence="2" type="ORF">JY651_43175</name>
</gene>
<evidence type="ECO:0000256" key="1">
    <source>
        <dbReference type="SAM" id="MobiDB-lite"/>
    </source>
</evidence>
<feature type="region of interest" description="Disordered" evidence="1">
    <location>
        <begin position="187"/>
        <end position="211"/>
    </location>
</feature>
<feature type="region of interest" description="Disordered" evidence="1">
    <location>
        <begin position="1"/>
        <end position="23"/>
    </location>
</feature>